<sequence>MVQRRAARYVMNKHQNHSSVSKMLNNLEWRSLEQRRKDARLTMLFKIVNEKVAVTKEDRLIPPKRLSRNMHDRSFQIPAASNDYRKFSFFPRIIKDWNSLPPGVVSAPSVELNSNNMGERGEGSVCAPKSWQNIQLVDCGHYPVKAEVDSL</sequence>
<name>A0A8B6EU99_MYTGA</name>
<keyword evidence="2" id="KW-1185">Reference proteome</keyword>
<accession>A0A8B6EU99</accession>
<organism evidence="1 2">
    <name type="scientific">Mytilus galloprovincialis</name>
    <name type="common">Mediterranean mussel</name>
    <dbReference type="NCBI Taxonomy" id="29158"/>
    <lineage>
        <taxon>Eukaryota</taxon>
        <taxon>Metazoa</taxon>
        <taxon>Spiralia</taxon>
        <taxon>Lophotrochozoa</taxon>
        <taxon>Mollusca</taxon>
        <taxon>Bivalvia</taxon>
        <taxon>Autobranchia</taxon>
        <taxon>Pteriomorphia</taxon>
        <taxon>Mytilida</taxon>
        <taxon>Mytiloidea</taxon>
        <taxon>Mytilidae</taxon>
        <taxon>Mytilinae</taxon>
        <taxon>Mytilus</taxon>
    </lineage>
</organism>
<gene>
    <name evidence="1" type="ORF">MGAL_10B090896</name>
</gene>
<dbReference type="EMBL" id="UYJE01005572">
    <property type="protein sequence ID" value="VDI38372.1"/>
    <property type="molecule type" value="Genomic_DNA"/>
</dbReference>
<proteinExistence type="predicted"/>
<reference evidence="1" key="1">
    <citation type="submission" date="2018-11" db="EMBL/GenBank/DDBJ databases">
        <authorList>
            <person name="Alioto T."/>
            <person name="Alioto T."/>
        </authorList>
    </citation>
    <scope>NUCLEOTIDE SEQUENCE</scope>
</reference>
<evidence type="ECO:0000313" key="1">
    <source>
        <dbReference type="EMBL" id="VDI38372.1"/>
    </source>
</evidence>
<dbReference type="AlphaFoldDB" id="A0A8B6EU99"/>
<protein>
    <submittedName>
        <fullName evidence="1">Uncharacterized protein</fullName>
    </submittedName>
</protein>
<comment type="caution">
    <text evidence="1">The sequence shown here is derived from an EMBL/GenBank/DDBJ whole genome shotgun (WGS) entry which is preliminary data.</text>
</comment>
<dbReference type="OrthoDB" id="6155669at2759"/>
<evidence type="ECO:0000313" key="2">
    <source>
        <dbReference type="Proteomes" id="UP000596742"/>
    </source>
</evidence>
<dbReference type="Proteomes" id="UP000596742">
    <property type="component" value="Unassembled WGS sequence"/>
</dbReference>